<feature type="region of interest" description="Disordered" evidence="1">
    <location>
        <begin position="1"/>
        <end position="41"/>
    </location>
</feature>
<organism evidence="3 4">
    <name type="scientific">Cercophora samala</name>
    <dbReference type="NCBI Taxonomy" id="330535"/>
    <lineage>
        <taxon>Eukaryota</taxon>
        <taxon>Fungi</taxon>
        <taxon>Dikarya</taxon>
        <taxon>Ascomycota</taxon>
        <taxon>Pezizomycotina</taxon>
        <taxon>Sordariomycetes</taxon>
        <taxon>Sordariomycetidae</taxon>
        <taxon>Sordariales</taxon>
        <taxon>Lasiosphaeriaceae</taxon>
        <taxon>Cercophora</taxon>
    </lineage>
</organism>
<keyword evidence="4" id="KW-1185">Reference proteome</keyword>
<dbReference type="EMBL" id="JAULSY010000099">
    <property type="protein sequence ID" value="KAK0665900.1"/>
    <property type="molecule type" value="Genomic_DNA"/>
</dbReference>
<evidence type="ECO:0000256" key="1">
    <source>
        <dbReference type="SAM" id="MobiDB-lite"/>
    </source>
</evidence>
<evidence type="ECO:0000313" key="4">
    <source>
        <dbReference type="Proteomes" id="UP001174997"/>
    </source>
</evidence>
<evidence type="ECO:0000256" key="2">
    <source>
        <dbReference type="SAM" id="Phobius"/>
    </source>
</evidence>
<gene>
    <name evidence="3" type="ORF">QBC41DRAFT_305729</name>
</gene>
<accession>A0AA39Z873</accession>
<reference evidence="3" key="1">
    <citation type="submission" date="2023-06" db="EMBL/GenBank/DDBJ databases">
        <title>Genome-scale phylogeny and comparative genomics of the fungal order Sordariales.</title>
        <authorList>
            <consortium name="Lawrence Berkeley National Laboratory"/>
            <person name="Hensen N."/>
            <person name="Bonometti L."/>
            <person name="Westerberg I."/>
            <person name="Brannstrom I.O."/>
            <person name="Guillou S."/>
            <person name="Cros-Aarteil S."/>
            <person name="Calhoun S."/>
            <person name="Haridas S."/>
            <person name="Kuo A."/>
            <person name="Mondo S."/>
            <person name="Pangilinan J."/>
            <person name="Riley R."/>
            <person name="Labutti K."/>
            <person name="Andreopoulos B."/>
            <person name="Lipzen A."/>
            <person name="Chen C."/>
            <person name="Yanf M."/>
            <person name="Daum C."/>
            <person name="Ng V."/>
            <person name="Clum A."/>
            <person name="Steindorff A."/>
            <person name="Ohm R."/>
            <person name="Martin F."/>
            <person name="Silar P."/>
            <person name="Natvig D."/>
            <person name="Lalanne C."/>
            <person name="Gautier V."/>
            <person name="Ament-Velasquez S.L."/>
            <person name="Kruys A."/>
            <person name="Hutchinson M.I."/>
            <person name="Powell A.J."/>
            <person name="Barry K."/>
            <person name="Miller A.N."/>
            <person name="Grigoriev I.V."/>
            <person name="Debuchy R."/>
            <person name="Gladieux P."/>
            <person name="Thoren M.H."/>
            <person name="Johannesson H."/>
        </authorList>
    </citation>
    <scope>NUCLEOTIDE SEQUENCE</scope>
    <source>
        <strain evidence="3">CBS 307.81</strain>
    </source>
</reference>
<feature type="region of interest" description="Disordered" evidence="1">
    <location>
        <begin position="63"/>
        <end position="103"/>
    </location>
</feature>
<dbReference type="AlphaFoldDB" id="A0AA39Z873"/>
<feature type="compositionally biased region" description="Low complexity" evidence="1">
    <location>
        <begin position="196"/>
        <end position="231"/>
    </location>
</feature>
<protein>
    <submittedName>
        <fullName evidence="3">Uncharacterized protein</fullName>
    </submittedName>
</protein>
<keyword evidence="2" id="KW-1133">Transmembrane helix</keyword>
<feature type="region of interest" description="Disordered" evidence="1">
    <location>
        <begin position="164"/>
        <end position="231"/>
    </location>
</feature>
<keyword evidence="2" id="KW-0812">Transmembrane</keyword>
<feature type="compositionally biased region" description="Low complexity" evidence="1">
    <location>
        <begin position="164"/>
        <end position="180"/>
    </location>
</feature>
<keyword evidence="2" id="KW-0472">Membrane</keyword>
<feature type="transmembrane region" description="Helical" evidence="2">
    <location>
        <begin position="110"/>
        <end position="137"/>
    </location>
</feature>
<proteinExistence type="predicted"/>
<comment type="caution">
    <text evidence="3">The sequence shown here is derived from an EMBL/GenBank/DDBJ whole genome shotgun (WGS) entry which is preliminary data.</text>
</comment>
<evidence type="ECO:0000313" key="3">
    <source>
        <dbReference type="EMBL" id="KAK0665900.1"/>
    </source>
</evidence>
<dbReference type="Proteomes" id="UP001174997">
    <property type="component" value="Unassembled WGS sequence"/>
</dbReference>
<name>A0AA39Z873_9PEZI</name>
<sequence length="383" mass="39477">MAATYDQGPEPARHDYPEVTDPSHFAPEYVPPQPQANEPIKPYGTYVTVAPYELSSGRAPSTFGGHAAAAPPYNIHDQPAGSPMPVSPPGGDPSSSMNSEKPLPRRGKTIFGCTTLVFVLSCIIALLSMAVIGLAAATGIEAHRANTNANKMAAMTAELNSTSLAAAGSGPGLESPSGSDSDPEPEPGTGSNSNPGSKSTSDTGSNSGSNSDSDSDSNSPGSGSGSSALPGTKTVTVSAAVTTETIMVKPTSAISAIDDGCSENPEKVHGSTYTSYKRFNALTFTRYCQRDPKGTVLLVLFTSNFEQCMDACAAYSTYLPESFPAGGSLTKCDGLSFIPEWADKAVAGKENSRGNCYLKSGVKGEGDENGKKVQVHAAVLKSQ</sequence>